<sequence length="732" mass="83535">MQTIQNNTKKLRIALINIHGLVKGTGLEIGRDADNGGQTKYVFELAEFLSHHQDVEHVHLFTRLIDDKNLSSEYAVPIEIVNEKFDIRRIPFLGKKYKPKEQLWVGLDAYVNGVVQHIKLHDIFPNWIHSHYGDAGYVASELSIILNIPFAHTGHSLGFYKQEKLIAAGMLDEEREKKFKFKERIAAEDKTLELSEFIITSTEQEIVTYKPYKNFHLGKYHAIPPGIDTRKFVPYYHVESDGVKQMEEVQRKYWVAETISKFLTNPHKPIILALSRPDRHKNLHTLIDVYGKDKELQSIANLVIFAGIRKDISQMPESEKDVLTDLLLLMDKYDLYGKMAIPKKHDVENEVSIIYRYAAEKRGVFVNLTLHENFGLTIIESASSGLPVVVTKNGGPSEIIPTCENGELVDPLDENEIKKSIKNILTNENLWKYYSNNGAINIQKQYSWLSHVNQYVGLINENLLLSSGSGIKKQHYPNINIERLKRKVENLLVSDIDGTLIESKLNNPGLEELKTYLKNHTDKMAFALASGRNIDLVKKVIEEEQLPLPDFIICSVGTEIYYTNGNDYILDKGWATFLAGRWKREDIINRLKGISWLKPQDEEAQNPFKISYYYDKEKYSHEQLIKVLGTGWYKVNIIPSHGEFLDFLPKRASKGNAIKFLCHKWSIPLSSVIAAGDSGNDIDMFRSSVKGIIVGNRSVELAEYKTTKNIYVAKSSASSGILEGLKHYKIIK</sequence>
<dbReference type="InterPro" id="IPR000368">
    <property type="entry name" value="Sucrose_synth_GT-B1"/>
</dbReference>
<dbReference type="SFLD" id="SFLDS00003">
    <property type="entry name" value="Haloacid_Dehalogenase"/>
    <property type="match status" value="1"/>
</dbReference>
<dbReference type="Proteomes" id="UP000318585">
    <property type="component" value="Unassembled WGS sequence"/>
</dbReference>
<evidence type="ECO:0000256" key="3">
    <source>
        <dbReference type="ARBA" id="ARBA00022676"/>
    </source>
</evidence>
<dbReference type="AlphaFoldDB" id="A0A553C6F0"/>
<dbReference type="InterPro" id="IPR044161">
    <property type="entry name" value="SPS"/>
</dbReference>
<dbReference type="InterPro" id="IPR036412">
    <property type="entry name" value="HAD-like_sf"/>
</dbReference>
<dbReference type="Gene3D" id="3.40.50.2000">
    <property type="entry name" value="Glycogen Phosphorylase B"/>
    <property type="match status" value="2"/>
</dbReference>
<feature type="domain" description="Glycosyl transferase family 1" evidence="6">
    <location>
        <begin position="260"/>
        <end position="438"/>
    </location>
</feature>
<reference evidence="9 10" key="1">
    <citation type="submission" date="2019-07" db="EMBL/GenBank/DDBJ databases">
        <title>Novel species of Flavobacterium.</title>
        <authorList>
            <person name="Liu Q."/>
            <person name="Xin Y.-H."/>
        </authorList>
    </citation>
    <scope>NUCLEOTIDE SEQUENCE [LARGE SCALE GENOMIC DNA]</scope>
    <source>
        <strain evidence="9 10">LB3P56</strain>
    </source>
</reference>
<protein>
    <recommendedName>
        <fullName evidence="2">sucrose-phosphate synthase</fullName>
        <ecNumber evidence="2">2.4.1.14</ecNumber>
    </recommendedName>
</protein>
<evidence type="ECO:0000256" key="5">
    <source>
        <dbReference type="ARBA" id="ARBA00047471"/>
    </source>
</evidence>
<dbReference type="PANTHER" id="PTHR46039:SF5">
    <property type="entry name" value="SUCROSE-PHOSPHATE SYNTHASE 3-RELATED"/>
    <property type="match status" value="1"/>
</dbReference>
<dbReference type="GO" id="GO:0016791">
    <property type="term" value="F:phosphatase activity"/>
    <property type="evidence" value="ECO:0007669"/>
    <property type="project" value="UniProtKB-ARBA"/>
</dbReference>
<keyword evidence="4" id="KW-0808">Transferase</keyword>
<dbReference type="NCBIfam" id="TIGR01484">
    <property type="entry name" value="HAD-SF-IIB"/>
    <property type="match status" value="1"/>
</dbReference>
<dbReference type="SFLD" id="SFLDG01140">
    <property type="entry name" value="C2.B:_Phosphomannomutase_and_P"/>
    <property type="match status" value="1"/>
</dbReference>
<evidence type="ECO:0000259" key="8">
    <source>
        <dbReference type="Pfam" id="PF05116"/>
    </source>
</evidence>
<evidence type="ECO:0000313" key="9">
    <source>
        <dbReference type="EMBL" id="TRX16101.1"/>
    </source>
</evidence>
<dbReference type="NCBIfam" id="TIGR01482">
    <property type="entry name" value="SPP-subfamily"/>
    <property type="match status" value="1"/>
</dbReference>
<dbReference type="GO" id="GO:0046524">
    <property type="term" value="F:sucrose-phosphate synthase activity"/>
    <property type="evidence" value="ECO:0007669"/>
    <property type="project" value="UniProtKB-EC"/>
</dbReference>
<dbReference type="InterPro" id="IPR001296">
    <property type="entry name" value="Glyco_trans_1"/>
</dbReference>
<evidence type="ECO:0000256" key="2">
    <source>
        <dbReference type="ARBA" id="ARBA00012536"/>
    </source>
</evidence>
<accession>A0A553C6F0</accession>
<gene>
    <name evidence="9" type="ORF">FNW17_15025</name>
</gene>
<dbReference type="PANTHER" id="PTHR46039">
    <property type="entry name" value="SUCROSE-PHOSPHATE SYNTHASE 3-RELATED"/>
    <property type="match status" value="1"/>
</dbReference>
<dbReference type="EMBL" id="VJZR01000019">
    <property type="protein sequence ID" value="TRX16101.1"/>
    <property type="molecule type" value="Genomic_DNA"/>
</dbReference>
<feature type="domain" description="Sucrose synthase first GT-B" evidence="7">
    <location>
        <begin position="12"/>
        <end position="244"/>
    </location>
</feature>
<dbReference type="InterPro" id="IPR023214">
    <property type="entry name" value="HAD_sf"/>
</dbReference>
<dbReference type="InterPro" id="IPR006379">
    <property type="entry name" value="HAD-SF_hydro_IIB"/>
</dbReference>
<name>A0A553C6F0_9FLAO</name>
<organism evidence="9 10">
    <name type="scientific">Flavobacterium franklandianum</name>
    <dbReference type="NCBI Taxonomy" id="2594430"/>
    <lineage>
        <taxon>Bacteria</taxon>
        <taxon>Pseudomonadati</taxon>
        <taxon>Bacteroidota</taxon>
        <taxon>Flavobacteriia</taxon>
        <taxon>Flavobacteriales</taxon>
        <taxon>Flavobacteriaceae</taxon>
        <taxon>Flavobacterium</taxon>
    </lineage>
</organism>
<evidence type="ECO:0000259" key="6">
    <source>
        <dbReference type="Pfam" id="PF00534"/>
    </source>
</evidence>
<keyword evidence="10" id="KW-1185">Reference proteome</keyword>
<evidence type="ECO:0000313" key="10">
    <source>
        <dbReference type="Proteomes" id="UP000318585"/>
    </source>
</evidence>
<dbReference type="RefSeq" id="WP_143391606.1">
    <property type="nucleotide sequence ID" value="NZ_VJZQ01000027.1"/>
</dbReference>
<dbReference type="SUPFAM" id="SSF56784">
    <property type="entry name" value="HAD-like"/>
    <property type="match status" value="1"/>
</dbReference>
<evidence type="ECO:0000256" key="4">
    <source>
        <dbReference type="ARBA" id="ARBA00022679"/>
    </source>
</evidence>
<comment type="similarity">
    <text evidence="1">Belongs to the glycosyltransferase 1 family.</text>
</comment>
<proteinExistence type="inferred from homology"/>
<dbReference type="Pfam" id="PF05116">
    <property type="entry name" value="S6PP"/>
    <property type="match status" value="1"/>
</dbReference>
<dbReference type="SUPFAM" id="SSF53756">
    <property type="entry name" value="UDP-Glycosyltransferase/glycogen phosphorylase"/>
    <property type="match status" value="1"/>
</dbReference>
<keyword evidence="3" id="KW-0328">Glycosyltransferase</keyword>
<dbReference type="InterPro" id="IPR006380">
    <property type="entry name" value="SPP-like_dom"/>
</dbReference>
<comment type="caution">
    <text evidence="9">The sequence shown here is derived from an EMBL/GenBank/DDBJ whole genome shotgun (WGS) entry which is preliminary data.</text>
</comment>
<evidence type="ECO:0000259" key="7">
    <source>
        <dbReference type="Pfam" id="PF00862"/>
    </source>
</evidence>
<evidence type="ECO:0000256" key="1">
    <source>
        <dbReference type="ARBA" id="ARBA00006530"/>
    </source>
</evidence>
<dbReference type="OrthoDB" id="9801609at2"/>
<dbReference type="EC" id="2.4.1.14" evidence="2"/>
<dbReference type="Gene3D" id="3.40.50.1000">
    <property type="entry name" value="HAD superfamily/HAD-like"/>
    <property type="match status" value="1"/>
</dbReference>
<comment type="catalytic activity">
    <reaction evidence="5">
        <text>beta-D-fructose 6-phosphate + UDP-alpha-D-glucose = sucrose 6(F)-phosphate + UDP + H(+)</text>
        <dbReference type="Rhea" id="RHEA:22172"/>
        <dbReference type="ChEBI" id="CHEBI:15378"/>
        <dbReference type="ChEBI" id="CHEBI:57634"/>
        <dbReference type="ChEBI" id="CHEBI:57723"/>
        <dbReference type="ChEBI" id="CHEBI:58223"/>
        <dbReference type="ChEBI" id="CHEBI:58885"/>
        <dbReference type="EC" id="2.4.1.14"/>
    </reaction>
</comment>
<dbReference type="SFLD" id="SFLDG01141">
    <property type="entry name" value="C2.B.1:_Sucrose_Phosphatase_Li"/>
    <property type="match status" value="1"/>
</dbReference>
<dbReference type="Gene3D" id="3.90.1070.10">
    <property type="match status" value="1"/>
</dbReference>
<dbReference type="Pfam" id="PF00534">
    <property type="entry name" value="Glycos_transf_1"/>
    <property type="match status" value="1"/>
</dbReference>
<feature type="domain" description="Sucrose phosphatase-like" evidence="8">
    <location>
        <begin position="490"/>
        <end position="729"/>
    </location>
</feature>
<keyword evidence="9" id="KW-0378">Hydrolase</keyword>
<dbReference type="Pfam" id="PF00862">
    <property type="entry name" value="GT-B_Sucrose_synth"/>
    <property type="match status" value="1"/>
</dbReference>